<dbReference type="GO" id="GO:0072344">
    <property type="term" value="P:rescue of stalled ribosome"/>
    <property type="evidence" value="ECO:0007669"/>
    <property type="project" value="InterPro"/>
</dbReference>
<feature type="domain" description="ASCH" evidence="2">
    <location>
        <begin position="314"/>
        <end position="422"/>
    </location>
</feature>
<protein>
    <submittedName>
        <fullName evidence="3">Activating signal cointegrator 1</fullName>
    </submittedName>
</protein>
<accession>A0A482W8V8</accession>
<dbReference type="GO" id="GO:0005634">
    <property type="term" value="C:nucleus"/>
    <property type="evidence" value="ECO:0007669"/>
    <property type="project" value="InterPro"/>
</dbReference>
<dbReference type="FunFam" id="2.30.130.30:FF:000006">
    <property type="entry name" value="Putative_zinc_finger_motif_-_C2HC5-type /ASCH_domain_containing_protein_-_putative"/>
    <property type="match status" value="1"/>
</dbReference>
<organism evidence="3 4">
    <name type="scientific">Asbolus verrucosus</name>
    <name type="common">Desert ironclad beetle</name>
    <dbReference type="NCBI Taxonomy" id="1661398"/>
    <lineage>
        <taxon>Eukaryota</taxon>
        <taxon>Metazoa</taxon>
        <taxon>Ecdysozoa</taxon>
        <taxon>Arthropoda</taxon>
        <taxon>Hexapoda</taxon>
        <taxon>Insecta</taxon>
        <taxon>Pterygota</taxon>
        <taxon>Neoptera</taxon>
        <taxon>Endopterygota</taxon>
        <taxon>Coleoptera</taxon>
        <taxon>Polyphaga</taxon>
        <taxon>Cucujiformia</taxon>
        <taxon>Tenebrionidae</taxon>
        <taxon>Pimeliinae</taxon>
        <taxon>Asbolus</taxon>
    </lineage>
</organism>
<keyword evidence="4" id="KW-1185">Reference proteome</keyword>
<dbReference type="Proteomes" id="UP000292052">
    <property type="component" value="Unassembled WGS sequence"/>
</dbReference>
<evidence type="ECO:0000259" key="2">
    <source>
        <dbReference type="SMART" id="SM01022"/>
    </source>
</evidence>
<dbReference type="GO" id="GO:0045893">
    <property type="term" value="P:positive regulation of DNA-templated transcription"/>
    <property type="evidence" value="ECO:0007669"/>
    <property type="project" value="TreeGrafter"/>
</dbReference>
<dbReference type="AlphaFoldDB" id="A0A482W8V8"/>
<reference evidence="3 4" key="1">
    <citation type="submission" date="2017-03" db="EMBL/GenBank/DDBJ databases">
        <title>Genome of the blue death feigning beetle - Asbolus verrucosus.</title>
        <authorList>
            <person name="Rider S.D."/>
        </authorList>
    </citation>
    <scope>NUCLEOTIDE SEQUENCE [LARGE SCALE GENOMIC DNA]</scope>
    <source>
        <strain evidence="3">Butters</strain>
        <tissue evidence="3">Head and leg muscle</tissue>
    </source>
</reference>
<dbReference type="InterPro" id="IPR009349">
    <property type="entry name" value="TRIP4/RQT4_C2HC5_Znf"/>
</dbReference>
<evidence type="ECO:0000313" key="3">
    <source>
        <dbReference type="EMBL" id="RZC41582.1"/>
    </source>
</evidence>
<dbReference type="SUPFAM" id="SSF88697">
    <property type="entry name" value="PUA domain-like"/>
    <property type="match status" value="1"/>
</dbReference>
<dbReference type="Pfam" id="PF06221">
    <property type="entry name" value="zf-C2HC5"/>
    <property type="match status" value="1"/>
</dbReference>
<feature type="region of interest" description="Disordered" evidence="1">
    <location>
        <begin position="70"/>
        <end position="91"/>
    </location>
</feature>
<sequence>MTTKNQLLSHLKLILGNHVESDIVEYIHSMKQQEDLEEFMENILDRNNIGHMTSYEAICKILFGDKPPLKAKSGSSSHNRNPDKASFNKMNKFQKGKKRFSDINTFQEKKKQQEGRKICDCEGQEHEFMNNCLNCGRIHCFEEGPGPCFFCSAPVTLMGEEPPFESNSRRGKKSAVIKHKENTVFDDDNDYFKTTPSNQSKEDKRKMVVALDFATRRVIESTEEDVKIKKKLHDDIKKHLVNVEKLYRKLQKQSEINAVPSDNNDLVELLVQMRHKKPPGVEDLGSEDDQTHFVDYGKVYDEDVIASSDHGVCLSMHQPYASLLMAGVKKHEGRTWKTNHRGRLWIAAAAKVPDDDEVAALEVFYRQYYKDETLKFPRDYPTSCLLGCVFVEDCLDEDSYRRCYPNGESSSPYVLICSNPIILPIFYPIVGKHKIYPLDKELHNCAKLSIRHAKYGVD</sequence>
<dbReference type="CDD" id="cd06554">
    <property type="entry name" value="ASCH_ASC-1_like"/>
    <property type="match status" value="1"/>
</dbReference>
<gene>
    <name evidence="3" type="ORF">BDFB_001817</name>
</gene>
<dbReference type="OrthoDB" id="338816at2759"/>
<dbReference type="PANTHER" id="PTHR12963:SF4">
    <property type="entry name" value="ACTIVATING SIGNAL COINTEGRATOR 1"/>
    <property type="match status" value="1"/>
</dbReference>
<evidence type="ECO:0000256" key="1">
    <source>
        <dbReference type="SAM" id="MobiDB-lite"/>
    </source>
</evidence>
<comment type="caution">
    <text evidence="3">The sequence shown here is derived from an EMBL/GenBank/DDBJ whole genome shotgun (WGS) entry which is preliminary data.</text>
</comment>
<dbReference type="InterPro" id="IPR039128">
    <property type="entry name" value="TRIP4-like"/>
</dbReference>
<dbReference type="InterPro" id="IPR007374">
    <property type="entry name" value="ASCH_domain"/>
</dbReference>
<name>A0A482W8V8_ASBVE</name>
<dbReference type="Gene3D" id="2.30.130.30">
    <property type="entry name" value="Hypothetical protein"/>
    <property type="match status" value="1"/>
</dbReference>
<dbReference type="InterPro" id="IPR015947">
    <property type="entry name" value="PUA-like_sf"/>
</dbReference>
<dbReference type="PANTHER" id="PTHR12963">
    <property type="entry name" value="THYROID RECEPTOR INTERACTING PROTEIN RELATED"/>
    <property type="match status" value="1"/>
</dbReference>
<dbReference type="GO" id="GO:0180022">
    <property type="term" value="C:RQC-trigger complex"/>
    <property type="evidence" value="ECO:0007669"/>
    <property type="project" value="InterPro"/>
</dbReference>
<evidence type="ECO:0000313" key="4">
    <source>
        <dbReference type="Proteomes" id="UP000292052"/>
    </source>
</evidence>
<dbReference type="EMBL" id="QDEB01016021">
    <property type="protein sequence ID" value="RZC41582.1"/>
    <property type="molecule type" value="Genomic_DNA"/>
</dbReference>
<dbReference type="GO" id="GO:0008270">
    <property type="term" value="F:zinc ion binding"/>
    <property type="evidence" value="ECO:0007669"/>
    <property type="project" value="InterPro"/>
</dbReference>
<proteinExistence type="predicted"/>
<dbReference type="Pfam" id="PF04266">
    <property type="entry name" value="ASCH"/>
    <property type="match status" value="1"/>
</dbReference>
<dbReference type="STRING" id="1661398.A0A482W8V8"/>
<dbReference type="SMART" id="SM01022">
    <property type="entry name" value="ASCH"/>
    <property type="match status" value="1"/>
</dbReference>